<reference evidence="4 5" key="1">
    <citation type="submission" date="2024-02" db="EMBL/GenBank/DDBJ databases">
        <title>De novo assembly and annotation of 12 fungi associated with fruit tree decline syndrome in Ontario, Canada.</title>
        <authorList>
            <person name="Sulman M."/>
            <person name="Ellouze W."/>
            <person name="Ilyukhin E."/>
        </authorList>
    </citation>
    <scope>NUCLEOTIDE SEQUENCE [LARGE SCALE GENOMIC DNA]</scope>
    <source>
        <strain evidence="4 5">M169</strain>
    </source>
</reference>
<keyword evidence="5" id="KW-1185">Reference proteome</keyword>
<feature type="domain" description="Cellulose-binding Sde182 nucleoside hydrolase-like" evidence="2">
    <location>
        <begin position="44"/>
        <end position="305"/>
    </location>
</feature>
<proteinExistence type="predicted"/>
<evidence type="ECO:0008006" key="6">
    <source>
        <dbReference type="Google" id="ProtNLM"/>
    </source>
</evidence>
<keyword evidence="1" id="KW-0732">Signal</keyword>
<dbReference type="Pfam" id="PF21027">
    <property type="entry name" value="Sde0182_C"/>
    <property type="match status" value="1"/>
</dbReference>
<dbReference type="EMBL" id="JAKNSF020000124">
    <property type="protein sequence ID" value="KAK7713705.1"/>
    <property type="molecule type" value="Genomic_DNA"/>
</dbReference>
<dbReference type="Proteomes" id="UP001430848">
    <property type="component" value="Unassembled WGS sequence"/>
</dbReference>
<comment type="caution">
    <text evidence="4">The sequence shown here is derived from an EMBL/GenBank/DDBJ whole genome shotgun (WGS) entry which is preliminary data.</text>
</comment>
<organism evidence="4 5">
    <name type="scientific">Diaporthe eres</name>
    <name type="common">Phomopsis oblonga</name>
    <dbReference type="NCBI Taxonomy" id="83184"/>
    <lineage>
        <taxon>Eukaryota</taxon>
        <taxon>Fungi</taxon>
        <taxon>Dikarya</taxon>
        <taxon>Ascomycota</taxon>
        <taxon>Pezizomycotina</taxon>
        <taxon>Sordariomycetes</taxon>
        <taxon>Sordariomycetidae</taxon>
        <taxon>Diaporthales</taxon>
        <taxon>Diaporthaceae</taxon>
        <taxon>Diaporthe</taxon>
        <taxon>Diaporthe eres species complex</taxon>
    </lineage>
</organism>
<dbReference type="InterPro" id="IPR013783">
    <property type="entry name" value="Ig-like_fold"/>
</dbReference>
<protein>
    <recommendedName>
        <fullName evidence="6">Cellulose-binding protein</fullName>
    </recommendedName>
</protein>
<evidence type="ECO:0000313" key="4">
    <source>
        <dbReference type="EMBL" id="KAK7713705.1"/>
    </source>
</evidence>
<evidence type="ECO:0000259" key="3">
    <source>
        <dbReference type="Pfam" id="PF21027"/>
    </source>
</evidence>
<feature type="chain" id="PRO_5046066229" description="Cellulose-binding protein" evidence="1">
    <location>
        <begin position="24"/>
        <end position="503"/>
    </location>
</feature>
<sequence length="503" mass="54855">MGSKRSLLGIFALTIGFSEVVSSAPTNTSSPDLTRLPAFKSKPRVFILSDILAEVDDTESFVRYLLYSNEFDTRGLCAATSVWLQNTTHPEAIREIVEAYGDVVDSLNSHVNPEAQYQNASTLLDRVTSGPTVYGKEALSIAPSEGALLLVQSLEESEEPLWVPAWGGINTLAQALQYIQDNYSEDDAATLRSRLRVYTISDQDDSGPWIRANYPDIFYIVSIHAWNSYYASAWLGISTSEAGSDTTKVSKPWLGENINIGGALADQYPLPLYIMEGDSPSFLYLVQNGLGHPEYPNWGSWGGRYGYVVPGSSQYSDTVDQIVGADGASYTSNKAGVYRWRDHFQNDFAARMQWTVTSDFGSASHPPVPVVNGTQGPDLLNITVAAGETVVLDGSESYDPDHPDTTENLQFEWYHYAEPTEYVTSPGGLTHLNLTALAPPEGTNGTLPNNDAGFQNVVLGKTVGVDIPGDKTGLAYHVILQVTSQTAALPLRRYLRVVLNVEA</sequence>
<feature type="signal peptide" evidence="1">
    <location>
        <begin position="1"/>
        <end position="23"/>
    </location>
</feature>
<feature type="domain" description="Cellulose-binding Sde182 C-terminal" evidence="3">
    <location>
        <begin position="389"/>
        <end position="501"/>
    </location>
</feature>
<dbReference type="Pfam" id="PF07632">
    <property type="entry name" value="Sde182_NH-like"/>
    <property type="match status" value="1"/>
</dbReference>
<dbReference type="InterPro" id="IPR048527">
    <property type="entry name" value="Sde182_C"/>
</dbReference>
<dbReference type="InterPro" id="IPR036452">
    <property type="entry name" value="Ribo_hydro-like"/>
</dbReference>
<name>A0ABR1NSJ8_DIAER</name>
<dbReference type="InterPro" id="IPR011483">
    <property type="entry name" value="Sde182_NH-like"/>
</dbReference>
<dbReference type="Gene3D" id="2.60.40.10">
    <property type="entry name" value="Immunoglobulins"/>
    <property type="match status" value="1"/>
</dbReference>
<evidence type="ECO:0000313" key="5">
    <source>
        <dbReference type="Proteomes" id="UP001430848"/>
    </source>
</evidence>
<evidence type="ECO:0000256" key="1">
    <source>
        <dbReference type="SAM" id="SignalP"/>
    </source>
</evidence>
<accession>A0ABR1NSJ8</accession>
<evidence type="ECO:0000259" key="2">
    <source>
        <dbReference type="Pfam" id="PF07632"/>
    </source>
</evidence>
<dbReference type="Gene3D" id="3.90.245.10">
    <property type="entry name" value="Ribonucleoside hydrolase-like"/>
    <property type="match status" value="1"/>
</dbReference>
<gene>
    <name evidence="4" type="ORF">SLS63_012020</name>
</gene>